<dbReference type="PROSITE" id="PS50041">
    <property type="entry name" value="C_TYPE_LECTIN_2"/>
    <property type="match status" value="1"/>
</dbReference>
<keyword evidence="2" id="KW-0732">Signal</keyword>
<dbReference type="InterPro" id="IPR013424">
    <property type="entry name" value="Ice-binding_C"/>
</dbReference>
<sequence length="206" mass="21000">MKRSFRLRALLAVSAVSSGLAASEASADAILNPGNGHYYEAVWVAGGITWGDAAAAAVAAGGFLATPMNESENAFVFALVDSASFFTPVSVNNDIVGPWLGIYSSADAPRSFSYVTGAALGSYAPWGPNQPDTWGGGAQGVTYYAGISRGPTWGDMTQTGSAGFSLPLGYVIEYTTAPVPEPAAALLMLAGVAALGVRRAQARPSA</sequence>
<dbReference type="InterPro" id="IPR051663">
    <property type="entry name" value="CLec_Tetranectin-domain"/>
</dbReference>
<protein>
    <recommendedName>
        <fullName evidence="3">C-type lectin domain-containing protein</fullName>
    </recommendedName>
</protein>
<dbReference type="SUPFAM" id="SSF56436">
    <property type="entry name" value="C-type lectin-like"/>
    <property type="match status" value="1"/>
</dbReference>
<dbReference type="AlphaFoldDB" id="A0A2W5DN96"/>
<evidence type="ECO:0000259" key="3">
    <source>
        <dbReference type="PROSITE" id="PS50041"/>
    </source>
</evidence>
<dbReference type="Proteomes" id="UP000249633">
    <property type="component" value="Unassembled WGS sequence"/>
</dbReference>
<name>A0A2W5DN96_9BURK</name>
<dbReference type="GO" id="GO:0030246">
    <property type="term" value="F:carbohydrate binding"/>
    <property type="evidence" value="ECO:0007669"/>
    <property type="project" value="UniProtKB-KW"/>
</dbReference>
<evidence type="ECO:0000256" key="1">
    <source>
        <dbReference type="ARBA" id="ARBA00022734"/>
    </source>
</evidence>
<keyword evidence="1" id="KW-0430">Lectin</keyword>
<dbReference type="PANTHER" id="PTHR22799:SF6">
    <property type="entry name" value="C-TYPE LECTIN DOMAIN FAMILY 4 MEMBER M-LIKE"/>
    <property type="match status" value="1"/>
</dbReference>
<dbReference type="InterPro" id="IPR016186">
    <property type="entry name" value="C-type_lectin-like/link_sf"/>
</dbReference>
<reference evidence="4 5" key="1">
    <citation type="submission" date="2017-08" db="EMBL/GenBank/DDBJ databases">
        <title>Infants hospitalized years apart are colonized by the same room-sourced microbial strains.</title>
        <authorList>
            <person name="Brooks B."/>
            <person name="Olm M.R."/>
            <person name="Firek B.A."/>
            <person name="Baker R."/>
            <person name="Thomas B.C."/>
            <person name="Morowitz M.J."/>
            <person name="Banfield J.F."/>
        </authorList>
    </citation>
    <scope>NUCLEOTIDE SEQUENCE [LARGE SCALE GENOMIC DNA]</scope>
    <source>
        <strain evidence="4">S2_012_000_R2_81</strain>
    </source>
</reference>
<evidence type="ECO:0000256" key="2">
    <source>
        <dbReference type="SAM" id="SignalP"/>
    </source>
</evidence>
<dbReference type="InterPro" id="IPR016187">
    <property type="entry name" value="CTDL_fold"/>
</dbReference>
<dbReference type="PANTHER" id="PTHR22799">
    <property type="entry name" value="TETRANECTIN-RELATED"/>
    <property type="match status" value="1"/>
</dbReference>
<proteinExistence type="predicted"/>
<feature type="signal peptide" evidence="2">
    <location>
        <begin position="1"/>
        <end position="27"/>
    </location>
</feature>
<evidence type="ECO:0000313" key="4">
    <source>
        <dbReference type="EMBL" id="PZP29940.1"/>
    </source>
</evidence>
<feature type="domain" description="C-type lectin" evidence="3">
    <location>
        <begin position="49"/>
        <end position="155"/>
    </location>
</feature>
<gene>
    <name evidence="4" type="ORF">DI603_16115</name>
</gene>
<accession>A0A2W5DN96</accession>
<dbReference type="NCBIfam" id="TIGR02595">
    <property type="entry name" value="PEP_CTERM"/>
    <property type="match status" value="1"/>
</dbReference>
<feature type="chain" id="PRO_5015914041" description="C-type lectin domain-containing protein" evidence="2">
    <location>
        <begin position="28"/>
        <end position="206"/>
    </location>
</feature>
<dbReference type="EMBL" id="QFOD01000016">
    <property type="protein sequence ID" value="PZP29940.1"/>
    <property type="molecule type" value="Genomic_DNA"/>
</dbReference>
<dbReference type="InterPro" id="IPR001304">
    <property type="entry name" value="C-type_lectin-like"/>
</dbReference>
<comment type="caution">
    <text evidence="4">The sequence shown here is derived from an EMBL/GenBank/DDBJ whole genome shotgun (WGS) entry which is preliminary data.</text>
</comment>
<organism evidence="4 5">
    <name type="scientific">Roseateles depolymerans</name>
    <dbReference type="NCBI Taxonomy" id="76731"/>
    <lineage>
        <taxon>Bacteria</taxon>
        <taxon>Pseudomonadati</taxon>
        <taxon>Pseudomonadota</taxon>
        <taxon>Betaproteobacteria</taxon>
        <taxon>Burkholderiales</taxon>
        <taxon>Sphaerotilaceae</taxon>
        <taxon>Roseateles</taxon>
    </lineage>
</organism>
<evidence type="ECO:0000313" key="5">
    <source>
        <dbReference type="Proteomes" id="UP000249633"/>
    </source>
</evidence>
<dbReference type="Gene3D" id="3.10.100.10">
    <property type="entry name" value="Mannose-Binding Protein A, subunit A"/>
    <property type="match status" value="1"/>
</dbReference>